<geneLocation type="plasmid" evidence="1 2">
    <name>p15628B_125</name>
</geneLocation>
<proteinExistence type="predicted"/>
<dbReference type="AlphaFoldDB" id="A0AAJ6FXU9"/>
<accession>A0AAJ6FXU9</accession>
<reference evidence="1" key="1">
    <citation type="submission" date="2023-04" db="EMBL/GenBank/DDBJ databases">
        <title>Co-integrate Col3M blaNDM-1-harbouring plasmids in clinical Providencia rettgeri isolates from Argentina.</title>
        <authorList>
            <person name="de Belder D."/>
            <person name="Martino F."/>
            <person name="Tijet N."/>
            <person name="Melano R.G."/>
            <person name="Faccone D."/>
            <person name="de Mendieta J.M."/>
            <person name="Rapoport M."/>
            <person name="Albornoz E."/>
            <person name="Petroni A."/>
            <person name="Tuduri E."/>
            <person name="Derdoy L."/>
            <person name="Cogut S."/>
            <person name="Errecalde L."/>
            <person name="Pasteran F."/>
            <person name="Corso A."/>
            <person name="Gomez S.A."/>
        </authorList>
    </citation>
    <scope>NUCLEOTIDE SEQUENCE</scope>
    <source>
        <strain evidence="1">PreM15628</strain>
        <plasmid evidence="1">p15628B_125</plasmid>
    </source>
</reference>
<sequence>MTTFNNIDPQCGSQVIFDIIYQFNDKRLFYIRNSQHNITHVSDDFCQMVNIPSKSPHLLINFPKLKKLEALEKQVITNKNSKSLFFAYKLKSDFYYLFYIHIKCISFNDKIYTITNFTKFSDFFSHETILNSINIADGFFVDDGFPIDNYNNINPVSLTVNNETKKEERISWYIVWLFLTGKSIRWIADFSHLNKKQVENSLNKYYTNSGVLNQKNLRAIARKYGWCNYVDKKTVELINFSLSEDEKILI</sequence>
<protein>
    <submittedName>
        <fullName evidence="1">Uncharacterized protein</fullName>
    </submittedName>
</protein>
<evidence type="ECO:0000313" key="2">
    <source>
        <dbReference type="Proteomes" id="UP000682358"/>
    </source>
</evidence>
<dbReference type="EMBL" id="CP123374">
    <property type="protein sequence ID" value="WHT96040.1"/>
    <property type="molecule type" value="Genomic_DNA"/>
</dbReference>
<evidence type="ECO:0000313" key="1">
    <source>
        <dbReference type="EMBL" id="WHT96040.1"/>
    </source>
</evidence>
<dbReference type="RefSeq" id="WP_283658089.1">
    <property type="nucleotide sequence ID" value="NZ_CP123372.1"/>
</dbReference>
<keyword evidence="1" id="KW-0614">Plasmid</keyword>
<dbReference type="Proteomes" id="UP000682358">
    <property type="component" value="Plasmid p15628B_125"/>
</dbReference>
<gene>
    <name evidence="1" type="ORF">KOF27_22465</name>
</gene>
<organism evidence="1 2">
    <name type="scientific">Providencia rettgeri</name>
    <dbReference type="NCBI Taxonomy" id="587"/>
    <lineage>
        <taxon>Bacteria</taxon>
        <taxon>Pseudomonadati</taxon>
        <taxon>Pseudomonadota</taxon>
        <taxon>Gammaproteobacteria</taxon>
        <taxon>Enterobacterales</taxon>
        <taxon>Morganellaceae</taxon>
        <taxon>Providencia</taxon>
    </lineage>
</organism>
<name>A0AAJ6FXU9_PRORE</name>